<proteinExistence type="inferred from homology"/>
<comment type="subcellular location">
    <subcellularLocation>
        <location evidence="1">Membrane</location>
        <topology evidence="1">Peripheral membrane protein</topology>
    </subcellularLocation>
</comment>
<dbReference type="InterPro" id="IPR044836">
    <property type="entry name" value="TOL_plant"/>
</dbReference>
<dbReference type="Gene3D" id="1.20.58.160">
    <property type="match status" value="1"/>
</dbReference>
<evidence type="ECO:0000313" key="9">
    <source>
        <dbReference type="EMBL" id="RYR52906.1"/>
    </source>
</evidence>
<dbReference type="SMART" id="SM00288">
    <property type="entry name" value="VHS"/>
    <property type="match status" value="1"/>
</dbReference>
<keyword evidence="3" id="KW-0813">Transport</keyword>
<dbReference type="InterPro" id="IPR008942">
    <property type="entry name" value="ENTH_VHS"/>
</dbReference>
<name>A0A445CPP2_ARAHY</name>
<sequence length="405" mass="44904">MDKLNLSQLGEKLMTSGAQMGRIMSVKMKEVKEMLQAPTPESKMVEDATSETLSDPNWGTNLRICAMINSDQLNGSEVVRAIKRRLSHKNPLVHSLTLDLLEASAMNCDKVFSEIASEKLLDEMISKLLDNPHADSNVRRRAFHLIRAWGQSQDLAYLPVFRQTYMSLQERAESVDVGGGSSPGVPHNLGSYLQQQGLDPPSSYPVPEAGLVSMDDLTFSSGLQHMSAEEKKELLVVARNSLELLSSIINSEAEPKTLKEDLTLSLLDKCKHSLSIMKEIAESTTDDEETLFEALYLNDELQQIVSKYEELEAAQRPVAQETPNADTAKHDAEAVQNPIELPKKFEEDESEEFEAAQELERKLPKKSNGVEANATNGDGHHVETTILDKADEKGNAESSLKSNRE</sequence>
<feature type="domain" description="GAT" evidence="8">
    <location>
        <begin position="226"/>
        <end position="313"/>
    </location>
</feature>
<gene>
    <name evidence="9" type="ORF">Ahy_A06g027769</name>
</gene>
<dbReference type="GO" id="GO:0035091">
    <property type="term" value="F:phosphatidylinositol binding"/>
    <property type="evidence" value="ECO:0007669"/>
    <property type="project" value="InterPro"/>
</dbReference>
<dbReference type="Pfam" id="PF03127">
    <property type="entry name" value="GAT"/>
    <property type="match status" value="1"/>
</dbReference>
<dbReference type="GO" id="GO:0005737">
    <property type="term" value="C:cytoplasm"/>
    <property type="evidence" value="ECO:0007669"/>
    <property type="project" value="UniProtKB-ARBA"/>
</dbReference>
<dbReference type="PROSITE" id="PS50909">
    <property type="entry name" value="GAT"/>
    <property type="match status" value="1"/>
</dbReference>
<protein>
    <recommendedName>
        <fullName evidence="11">VHS domain-containing protein</fullName>
    </recommendedName>
</protein>
<dbReference type="Gene3D" id="1.25.40.90">
    <property type="match status" value="1"/>
</dbReference>
<keyword evidence="10" id="KW-1185">Reference proteome</keyword>
<dbReference type="GO" id="GO:0043130">
    <property type="term" value="F:ubiquitin binding"/>
    <property type="evidence" value="ECO:0007669"/>
    <property type="project" value="InterPro"/>
</dbReference>
<evidence type="ECO:0000256" key="1">
    <source>
        <dbReference type="ARBA" id="ARBA00004170"/>
    </source>
</evidence>
<feature type="compositionally biased region" description="Acidic residues" evidence="6">
    <location>
        <begin position="347"/>
        <end position="357"/>
    </location>
</feature>
<dbReference type="GO" id="GO:0016020">
    <property type="term" value="C:membrane"/>
    <property type="evidence" value="ECO:0007669"/>
    <property type="project" value="UniProtKB-SubCell"/>
</dbReference>
<feature type="domain" description="VHS" evidence="7">
    <location>
        <begin position="48"/>
        <end position="176"/>
    </location>
</feature>
<dbReference type="STRING" id="3818.A0A445CPP2"/>
<evidence type="ECO:0000313" key="10">
    <source>
        <dbReference type="Proteomes" id="UP000289738"/>
    </source>
</evidence>
<organism evidence="9 10">
    <name type="scientific">Arachis hypogaea</name>
    <name type="common">Peanut</name>
    <dbReference type="NCBI Taxonomy" id="3818"/>
    <lineage>
        <taxon>Eukaryota</taxon>
        <taxon>Viridiplantae</taxon>
        <taxon>Streptophyta</taxon>
        <taxon>Embryophyta</taxon>
        <taxon>Tracheophyta</taxon>
        <taxon>Spermatophyta</taxon>
        <taxon>Magnoliopsida</taxon>
        <taxon>eudicotyledons</taxon>
        <taxon>Gunneridae</taxon>
        <taxon>Pentapetalae</taxon>
        <taxon>rosids</taxon>
        <taxon>fabids</taxon>
        <taxon>Fabales</taxon>
        <taxon>Fabaceae</taxon>
        <taxon>Papilionoideae</taxon>
        <taxon>50 kb inversion clade</taxon>
        <taxon>dalbergioids sensu lato</taxon>
        <taxon>Dalbergieae</taxon>
        <taxon>Pterocarpus clade</taxon>
        <taxon>Arachis</taxon>
    </lineage>
</organism>
<accession>A0A445CPP2</accession>
<evidence type="ECO:0000256" key="4">
    <source>
        <dbReference type="ARBA" id="ARBA00022927"/>
    </source>
</evidence>
<evidence type="ECO:0000256" key="2">
    <source>
        <dbReference type="ARBA" id="ARBA00007708"/>
    </source>
</evidence>
<dbReference type="PANTHER" id="PTHR46646">
    <property type="entry name" value="TOM1-LIKE PROTEIN 1"/>
    <property type="match status" value="1"/>
</dbReference>
<feature type="region of interest" description="Disordered" evidence="6">
    <location>
        <begin position="315"/>
        <end position="405"/>
    </location>
</feature>
<dbReference type="AlphaFoldDB" id="A0A445CPP2"/>
<dbReference type="InterPro" id="IPR002014">
    <property type="entry name" value="VHS_dom"/>
</dbReference>
<dbReference type="GO" id="GO:0043328">
    <property type="term" value="P:protein transport to vacuole involved in ubiquitin-dependent protein catabolic process via the multivesicular body sorting pathway"/>
    <property type="evidence" value="ECO:0007669"/>
    <property type="project" value="InterPro"/>
</dbReference>
<keyword evidence="4" id="KW-0653">Protein transport</keyword>
<evidence type="ECO:0000256" key="5">
    <source>
        <dbReference type="ARBA" id="ARBA00023136"/>
    </source>
</evidence>
<dbReference type="CDD" id="cd03561">
    <property type="entry name" value="VHS"/>
    <property type="match status" value="1"/>
</dbReference>
<keyword evidence="5" id="KW-0472">Membrane</keyword>
<feature type="compositionally biased region" description="Basic and acidic residues" evidence="6">
    <location>
        <begin position="378"/>
        <end position="395"/>
    </location>
</feature>
<evidence type="ECO:0000256" key="3">
    <source>
        <dbReference type="ARBA" id="ARBA00022448"/>
    </source>
</evidence>
<comment type="similarity">
    <text evidence="2">Belongs to the TOM1 family.</text>
</comment>
<dbReference type="InterPro" id="IPR038425">
    <property type="entry name" value="GAT_sf"/>
</dbReference>
<evidence type="ECO:0000259" key="7">
    <source>
        <dbReference type="PROSITE" id="PS50179"/>
    </source>
</evidence>
<dbReference type="InterPro" id="IPR004152">
    <property type="entry name" value="GAT_dom"/>
</dbReference>
<evidence type="ECO:0000256" key="6">
    <source>
        <dbReference type="SAM" id="MobiDB-lite"/>
    </source>
</evidence>
<dbReference type="Proteomes" id="UP000289738">
    <property type="component" value="Chromosome A06"/>
</dbReference>
<dbReference type="SUPFAM" id="SSF89009">
    <property type="entry name" value="GAT-like domain"/>
    <property type="match status" value="1"/>
</dbReference>
<dbReference type="Pfam" id="PF00790">
    <property type="entry name" value="VHS"/>
    <property type="match status" value="1"/>
</dbReference>
<feature type="compositionally biased region" description="Polar residues" evidence="6">
    <location>
        <begin position="396"/>
        <end position="405"/>
    </location>
</feature>
<dbReference type="PROSITE" id="PS50179">
    <property type="entry name" value="VHS"/>
    <property type="match status" value="1"/>
</dbReference>
<dbReference type="SUPFAM" id="SSF48464">
    <property type="entry name" value="ENTH/VHS domain"/>
    <property type="match status" value="1"/>
</dbReference>
<reference evidence="9 10" key="1">
    <citation type="submission" date="2019-01" db="EMBL/GenBank/DDBJ databases">
        <title>Sequencing of cultivated peanut Arachis hypogaea provides insights into genome evolution and oil improvement.</title>
        <authorList>
            <person name="Chen X."/>
        </authorList>
    </citation>
    <scope>NUCLEOTIDE SEQUENCE [LARGE SCALE GENOMIC DNA]</scope>
    <source>
        <strain evidence="10">cv. Fuhuasheng</strain>
        <tissue evidence="9">Leaves</tissue>
    </source>
</reference>
<evidence type="ECO:0008006" key="11">
    <source>
        <dbReference type="Google" id="ProtNLM"/>
    </source>
</evidence>
<evidence type="ECO:0000259" key="8">
    <source>
        <dbReference type="PROSITE" id="PS50909"/>
    </source>
</evidence>
<dbReference type="EMBL" id="SDMP01000006">
    <property type="protein sequence ID" value="RYR52906.1"/>
    <property type="molecule type" value="Genomic_DNA"/>
</dbReference>
<dbReference type="PANTHER" id="PTHR46646:SF5">
    <property type="entry name" value="TOM1-LIKE PROTEIN 2"/>
    <property type="match status" value="1"/>
</dbReference>
<comment type="caution">
    <text evidence="9">The sequence shown here is derived from an EMBL/GenBank/DDBJ whole genome shotgun (WGS) entry which is preliminary data.</text>
</comment>